<protein>
    <submittedName>
        <fullName evidence="2">Uncharacterized protein</fullName>
    </submittedName>
</protein>
<gene>
    <name evidence="2" type="ORF">GCM10009654_45080</name>
</gene>
<evidence type="ECO:0000313" key="3">
    <source>
        <dbReference type="Proteomes" id="UP001501371"/>
    </source>
</evidence>
<organism evidence="2 3">
    <name type="scientific">Streptomyces hebeiensis</name>
    <dbReference type="NCBI Taxonomy" id="229486"/>
    <lineage>
        <taxon>Bacteria</taxon>
        <taxon>Bacillati</taxon>
        <taxon>Actinomycetota</taxon>
        <taxon>Actinomycetes</taxon>
        <taxon>Kitasatosporales</taxon>
        <taxon>Streptomycetaceae</taxon>
        <taxon>Streptomyces</taxon>
    </lineage>
</organism>
<reference evidence="2 3" key="1">
    <citation type="journal article" date="2019" name="Int. J. Syst. Evol. Microbiol.">
        <title>The Global Catalogue of Microorganisms (GCM) 10K type strain sequencing project: providing services to taxonomists for standard genome sequencing and annotation.</title>
        <authorList>
            <consortium name="The Broad Institute Genomics Platform"/>
            <consortium name="The Broad Institute Genome Sequencing Center for Infectious Disease"/>
            <person name="Wu L."/>
            <person name="Ma J."/>
        </authorList>
    </citation>
    <scope>NUCLEOTIDE SEQUENCE [LARGE SCALE GENOMIC DNA]</scope>
    <source>
        <strain evidence="2 3">JCM 12696</strain>
    </source>
</reference>
<proteinExistence type="predicted"/>
<sequence length="103" mass="10802">MSITAEAPAARDARNLLTAKEFVAVAATVQRANPRLDQTTAGRVVTEGLKFVATAAARLPAGAVPGDQAPVRPAPCPARRRRGRGDVPRGPLRLVHHGAGRPR</sequence>
<keyword evidence="3" id="KW-1185">Reference proteome</keyword>
<evidence type="ECO:0000313" key="2">
    <source>
        <dbReference type="EMBL" id="GAA1182761.1"/>
    </source>
</evidence>
<dbReference type="EMBL" id="BAAAKV010000042">
    <property type="protein sequence ID" value="GAA1182761.1"/>
    <property type="molecule type" value="Genomic_DNA"/>
</dbReference>
<name>A0ABN1UZC0_9ACTN</name>
<dbReference type="Proteomes" id="UP001501371">
    <property type="component" value="Unassembled WGS sequence"/>
</dbReference>
<accession>A0ABN1UZC0</accession>
<comment type="caution">
    <text evidence="2">The sequence shown here is derived from an EMBL/GenBank/DDBJ whole genome shotgun (WGS) entry which is preliminary data.</text>
</comment>
<feature type="region of interest" description="Disordered" evidence="1">
    <location>
        <begin position="61"/>
        <end position="103"/>
    </location>
</feature>
<feature type="compositionally biased region" description="Basic residues" evidence="1">
    <location>
        <begin position="94"/>
        <end position="103"/>
    </location>
</feature>
<evidence type="ECO:0000256" key="1">
    <source>
        <dbReference type="SAM" id="MobiDB-lite"/>
    </source>
</evidence>